<keyword evidence="3" id="KW-1185">Reference proteome</keyword>
<dbReference type="InterPro" id="IPR036116">
    <property type="entry name" value="FN3_sf"/>
</dbReference>
<feature type="transmembrane region" description="Helical" evidence="1">
    <location>
        <begin position="523"/>
        <end position="541"/>
    </location>
</feature>
<dbReference type="Gene3D" id="2.60.120.200">
    <property type="match status" value="1"/>
</dbReference>
<organism evidence="2 3">
    <name type="scientific">Thomasclavelia cocleata</name>
    <dbReference type="NCBI Taxonomy" id="69824"/>
    <lineage>
        <taxon>Bacteria</taxon>
        <taxon>Bacillati</taxon>
        <taxon>Bacillota</taxon>
        <taxon>Erysipelotrichia</taxon>
        <taxon>Erysipelotrichales</taxon>
        <taxon>Coprobacillaceae</taxon>
        <taxon>Thomasclavelia</taxon>
    </lineage>
</organism>
<dbReference type="Gene3D" id="2.60.40.10">
    <property type="entry name" value="Immunoglobulins"/>
    <property type="match status" value="1"/>
</dbReference>
<reference evidence="3" key="1">
    <citation type="submission" date="2016-10" db="EMBL/GenBank/DDBJ databases">
        <authorList>
            <person name="Varghese N."/>
            <person name="Submissions S."/>
        </authorList>
    </citation>
    <scope>NUCLEOTIDE SEQUENCE [LARGE SCALE GENOMIC DNA]</scope>
    <source>
        <strain evidence="3">DSM 1551</strain>
    </source>
</reference>
<keyword evidence="1" id="KW-1133">Transmembrane helix</keyword>
<dbReference type="SUPFAM" id="SSF49265">
    <property type="entry name" value="Fibronectin type III"/>
    <property type="match status" value="1"/>
</dbReference>
<dbReference type="Gene3D" id="1.20.1270.90">
    <property type="entry name" value="AF1782-like"/>
    <property type="match status" value="2"/>
</dbReference>
<keyword evidence="1" id="KW-0472">Membrane</keyword>
<evidence type="ECO:0000313" key="2">
    <source>
        <dbReference type="EMBL" id="SET52698.1"/>
    </source>
</evidence>
<dbReference type="Proteomes" id="UP000198558">
    <property type="component" value="Unassembled WGS sequence"/>
</dbReference>
<gene>
    <name evidence="2" type="ORF">SAMN04489758_11640</name>
</gene>
<dbReference type="Pfam" id="PF07554">
    <property type="entry name" value="FIVAR"/>
    <property type="match status" value="4"/>
</dbReference>
<dbReference type="InterPro" id="IPR013320">
    <property type="entry name" value="ConA-like_dom_sf"/>
</dbReference>
<dbReference type="OrthoDB" id="1655572at2"/>
<dbReference type="Gene3D" id="1.20.1270.70">
    <property type="entry name" value="Designed single chain three-helix bundle"/>
    <property type="match status" value="2"/>
</dbReference>
<evidence type="ECO:0000256" key="1">
    <source>
        <dbReference type="SAM" id="Phobius"/>
    </source>
</evidence>
<proteinExistence type="predicted"/>
<dbReference type="AlphaFoldDB" id="A0A1I0F3S7"/>
<accession>A0A1I0F3S7</accession>
<keyword evidence="1" id="KW-0812">Transmembrane</keyword>
<protein>
    <submittedName>
        <fullName evidence="2">Uncharacterized Sugar-binding Domain</fullName>
    </submittedName>
</protein>
<evidence type="ECO:0000313" key="3">
    <source>
        <dbReference type="Proteomes" id="UP000198558"/>
    </source>
</evidence>
<dbReference type="EMBL" id="FOIN01000016">
    <property type="protein sequence ID" value="SET52698.1"/>
    <property type="molecule type" value="Genomic_DNA"/>
</dbReference>
<dbReference type="InterPro" id="IPR013783">
    <property type="entry name" value="Ig-like_fold"/>
</dbReference>
<name>A0A1I0F3S7_9FIRM</name>
<dbReference type="Pfam" id="PF13385">
    <property type="entry name" value="Laminin_G_3"/>
    <property type="match status" value="1"/>
</dbReference>
<sequence length="549" mass="61018">MFWYKGSKETDTEGAVISNKNWDSGSNPGFAIGTFTDPRPGIGLNFAVEGSSRKDTDRYSNAIDGKWHHIAATFDRDGMMTLYIDGKKIDSTNISADLGKTIDVNDLNLILGADGNKRYPVNDSYIDELKIYKKVIEAYEIESVVSPYKVEAGENTATITWEALDNKFIPAYILFNGEKLMIPTDATSYEITGLEVNKEYSIEIITRDKVYTRNLVFGHEIGFKTTRRVDFETLNDVIAKVEAIDKDQYTVSSVAVLEKVLTEAKALINNENTTQEEVDAVITKLQTAIDSLVSAENIETNKTALGIAIEMAKNADLENVVPAVVKEFNEALANAKDVFDNINVTQDEVDNAFTRLANAMHMLEFYKGNKELLQKQVDQINGLESDKYIESSWNAMLPVLDKANGVLADENAMQEEVDEVYTELVKVFVNLRLKPNKDLLNDLINKANGLSEVNYTAGSWKVMNEALSNAKAVLDNPEATKQEVANAKEALTKAMSRLEEKTTDNNVNMVKSGDTTSVKTGDGANVIYLLTGFMITALVIFENKKWKMI</sequence>
<dbReference type="SUPFAM" id="SSF49899">
    <property type="entry name" value="Concanavalin A-like lectins/glucanases"/>
    <property type="match status" value="1"/>
</dbReference>